<dbReference type="PROSITE" id="PS50010">
    <property type="entry name" value="DH_2"/>
    <property type="match status" value="1"/>
</dbReference>
<dbReference type="InterPro" id="IPR011011">
    <property type="entry name" value="Znf_FYVE_PHD"/>
</dbReference>
<protein>
    <submittedName>
        <fullName evidence="13">FYVE, RhoGEF and PH domain containing 6</fullName>
    </submittedName>
</protein>
<dbReference type="InterPro" id="IPR037743">
    <property type="entry name" value="FGD6_N_PH"/>
</dbReference>
<dbReference type="GO" id="GO:0005856">
    <property type="term" value="C:cytoskeleton"/>
    <property type="evidence" value="ECO:0007669"/>
    <property type="project" value="UniProtKB-SubCell"/>
</dbReference>
<dbReference type="GO" id="GO:0008270">
    <property type="term" value="F:zinc ion binding"/>
    <property type="evidence" value="ECO:0007669"/>
    <property type="project" value="UniProtKB-KW"/>
</dbReference>
<gene>
    <name evidence="13 15" type="primary">Fgd6</name>
</gene>
<evidence type="ECO:0007829" key="16">
    <source>
        <dbReference type="PubMed" id="22673903"/>
    </source>
</evidence>
<feature type="region of interest" description="Disordered" evidence="9">
    <location>
        <begin position="181"/>
        <end position="210"/>
    </location>
</feature>
<proteinExistence type="evidence at protein level"/>
<accession>A0A0G2K7L6</accession>
<dbReference type="SMART" id="SM00233">
    <property type="entry name" value="PH"/>
    <property type="match status" value="2"/>
</dbReference>
<dbReference type="SUPFAM" id="SSF48065">
    <property type="entry name" value="DBL homology domain (DH-domain)"/>
    <property type="match status" value="1"/>
</dbReference>
<dbReference type="CDD" id="cd15793">
    <property type="entry name" value="PH1_FGD6"/>
    <property type="match status" value="1"/>
</dbReference>
<feature type="domain" description="DH" evidence="11">
    <location>
        <begin position="847"/>
        <end position="1036"/>
    </location>
</feature>
<feature type="compositionally biased region" description="Low complexity" evidence="9">
    <location>
        <begin position="406"/>
        <end position="417"/>
    </location>
</feature>
<feature type="compositionally biased region" description="Basic residues" evidence="9">
    <location>
        <begin position="305"/>
        <end position="318"/>
    </location>
</feature>
<dbReference type="Gene3D" id="2.30.29.30">
    <property type="entry name" value="Pleckstrin-homology domain (PH domain)/Phosphotyrosine-binding domain (PTB)"/>
    <property type="match status" value="2"/>
</dbReference>
<sequence>FFPLELKKPPLAPKPKLVGTNNKSPPPPIAPKPDIGNASVPRLTKTKPAIAPKPKVLTNSDVQDVKDQPSKKLTLNLEEREPELPESTGKFNCKDVGDAHGDYIFPTCSCSSGCTHEPRTRENLCAEQLVLEPLGMKEHLENGKNGESSKRGSRWNSSREKCRSQSGVVLKASIFEEKLKEVLTQPRSRSPSSSPRKHRCPNKPEMNGDHSCARQVRIEFADTSSSQSSFGKAPHSCHTQPPRDKSQNLQTCQDGSAESLGPFHSCELEGKRGCSGGTSQKSEVQGLGPVEIHLLPYTSKFPTPKPRRTHAARLRRQKHVDTPSESTEEPESSNNGSSCLHEDSLKNNKVSVLHQNALSNQGPVDEVRPGNKKALTRESNSDRQDSVSSQKAVQHETSSFEKVAPSLDTDSSLTSDSTVEDGSDVLPAVDRETAFIQCSPQPLSLPKQVKLACAEQQPTTCNREVSVPQIQKESSSRIVPKKPQRHSLPAAGVLKKAASEELVEKNSSSKETNSEKGLQRNHLQHLGPSNHGMSPSSFDMPNPTSEKPVWKLPHPILPFPGSPEALKRVTLSLNNEPSISLTKPRAKSLSAVDMDRCSKPCKEPPKKTTFKKLINVKLSIGFIKSDFHKFKSKNCQHGDVSTGHSLGREPKGLENNWQGLATGEEKKSKPIKAYSEENCSLESQKVKSWSQSSATNGQRAESLDDQMLSRHASCQASSTSDCGPEYENVRHYEEIPEYENLPFVMARGNPPELGWQNSSSVEDTDVSLYEVEEPYDAPDGQLQLDPRHQPCSSGRCQDRQDELHLDLPSDEEVINSSDEDDVSSESSKGEPDPLEDKQDEDAGMKSKVHHIAKEIMSSEKVFVDVLKLLHIDFRGAVAHASRQLGKPVIEDRILNQILYYLPQLYELNRDLLKELEERMLSWAEQQRIADIFVKKGPYLKMYSMYIKEFDKNIALLDEQCKKNSGFATVVREFEMSPRCANLALKHYLLKPVQRIPQYRLLLTDYLKNLLEDSVDHRDTQDALAVVIEVANHANDTMKQGDNFQKLMQIQYSLSGHHEIVQPGRVFLKEGILMKLSRKVMQPRMIFLFNDALLYTTPMQSGMYKLNNMLSLAGMKVRKPTQEAYQNELKIESVERSFILSASSASERDDWLEAISRAIEEYAKKRITFCPSRSLDEDSERKEEVSPLGAKAPIWIPDTRATMCMICTSEFTLTWRRHHCRACGKIVCQACSSNKCGLDYLKGQPARVCELCFQELQKLDHQLSPRIGSPGNHKSPSSALSSVLHSIPSGRKQKKIPAALKEVSANTEDSTMSGYLYRSKGSKKPWKHLWFVIKNKVLYTYAASEDVAALESQPLLGFTVAQVKDEHSDPRVFQLLHKGLLFYVFKADDAHSTQSTLPLSFQKGLVLFSQLWS</sequence>
<dbReference type="SMART" id="SM00064">
    <property type="entry name" value="FYVE"/>
    <property type="match status" value="1"/>
</dbReference>
<feature type="compositionally biased region" description="Basic and acidic residues" evidence="9">
    <location>
        <begin position="365"/>
        <end position="385"/>
    </location>
</feature>
<feature type="domain" description="PH" evidence="10">
    <location>
        <begin position="1065"/>
        <end position="1159"/>
    </location>
</feature>
<feature type="region of interest" description="Disordered" evidence="9">
    <location>
        <begin position="685"/>
        <end position="724"/>
    </location>
</feature>
<dbReference type="RGD" id="1565609">
    <property type="gene designation" value="Fgd6"/>
</dbReference>
<dbReference type="eggNOG" id="KOG1729">
    <property type="taxonomic scope" value="Eukaryota"/>
</dbReference>
<dbReference type="Bgee" id="ENSRNOG00000054515">
    <property type="expression patterns" value="Expressed in duodenum and 18 other cell types or tissues"/>
</dbReference>
<dbReference type="AGR" id="RGD:1565609"/>
<comment type="subcellular location">
    <subcellularLocation>
        <location evidence="1">Cytoplasm</location>
        <location evidence="1">Cytoskeleton</location>
    </subcellularLocation>
</comment>
<feature type="region of interest" description="Disordered" evidence="9">
    <location>
        <begin position="777"/>
        <end position="846"/>
    </location>
</feature>
<dbReference type="PROSITE" id="PS50003">
    <property type="entry name" value="PH_DOMAIN"/>
    <property type="match status" value="2"/>
</dbReference>
<dbReference type="SMART" id="SM00325">
    <property type="entry name" value="RhoGEF"/>
    <property type="match status" value="1"/>
</dbReference>
<dbReference type="InterPro" id="IPR013083">
    <property type="entry name" value="Znf_RING/FYVE/PHD"/>
</dbReference>
<feature type="region of interest" description="Disordered" evidence="9">
    <location>
        <begin position="358"/>
        <end position="423"/>
    </location>
</feature>
<dbReference type="Ensembl" id="ENSRNOT00000077666.3">
    <property type="protein sequence ID" value="ENSRNOP00000074257.3"/>
    <property type="gene ID" value="ENSRNOG00000054515.3"/>
</dbReference>
<evidence type="ECO:0000313" key="15">
    <source>
        <dbReference type="RGD" id="1565609"/>
    </source>
</evidence>
<keyword evidence="14" id="KW-1185">Reference proteome</keyword>
<dbReference type="InParanoid" id="A0A0G2K7L6"/>
<feature type="compositionally biased region" description="Low complexity" evidence="9">
    <location>
        <begin position="46"/>
        <end position="55"/>
    </location>
</feature>
<feature type="compositionally biased region" description="Acidic residues" evidence="9">
    <location>
        <begin position="808"/>
        <end position="823"/>
    </location>
</feature>
<feature type="domain" description="FYVE-type" evidence="12">
    <location>
        <begin position="1197"/>
        <end position="1256"/>
    </location>
</feature>
<evidence type="ECO:0000256" key="9">
    <source>
        <dbReference type="SAM" id="MobiDB-lite"/>
    </source>
</evidence>
<reference evidence="16" key="1">
    <citation type="journal article" date="2012" name="Nat. Commun.">
        <title>Quantitative maps of protein phosphorylation sites across 14 different rat organs and tissues.</title>
        <authorList>
            <person name="Lundby A."/>
            <person name="Secher A."/>
            <person name="Lage K."/>
            <person name="Nordsborg N.B."/>
            <person name="Dmytriyev A."/>
            <person name="Lundby C."/>
            <person name="Olsen J.V."/>
        </authorList>
    </citation>
    <scope>IDENTIFICATION BY MASS SPECTROMETRY [LARGE SCALE ANALYSIS]</scope>
</reference>
<evidence type="ECO:0000256" key="4">
    <source>
        <dbReference type="ARBA" id="ARBA00022723"/>
    </source>
</evidence>
<dbReference type="PaxDb" id="10116-ENSRNOP00000055846"/>
<organism evidence="13 14">
    <name type="scientific">Rattus norvegicus</name>
    <name type="common">Rat</name>
    <dbReference type="NCBI Taxonomy" id="10116"/>
    <lineage>
        <taxon>Eukaryota</taxon>
        <taxon>Metazoa</taxon>
        <taxon>Chordata</taxon>
        <taxon>Craniata</taxon>
        <taxon>Vertebrata</taxon>
        <taxon>Euteleostomi</taxon>
        <taxon>Mammalia</taxon>
        <taxon>Eutheria</taxon>
        <taxon>Euarchontoglires</taxon>
        <taxon>Glires</taxon>
        <taxon>Rodentia</taxon>
        <taxon>Myomorpha</taxon>
        <taxon>Muroidea</taxon>
        <taxon>Muridae</taxon>
        <taxon>Murinae</taxon>
        <taxon>Rattus</taxon>
    </lineage>
</organism>
<keyword evidence="2" id="KW-0963">Cytoplasm</keyword>
<evidence type="ECO:0000256" key="8">
    <source>
        <dbReference type="PROSITE-ProRule" id="PRU00091"/>
    </source>
</evidence>
<reference evidence="13" key="3">
    <citation type="submission" date="2025-08" db="UniProtKB">
        <authorList>
            <consortium name="Ensembl"/>
        </authorList>
    </citation>
    <scope>IDENTIFICATION</scope>
    <source>
        <strain evidence="13">Brown Norway</strain>
    </source>
</reference>
<dbReference type="OMA" id="PMSSCKF"/>
<dbReference type="AlphaFoldDB" id="A0A0G2K7L6"/>
<dbReference type="Pfam" id="PF00169">
    <property type="entry name" value="PH"/>
    <property type="match status" value="2"/>
</dbReference>
<feature type="compositionally biased region" description="Polar residues" evidence="9">
    <location>
        <begin position="465"/>
        <end position="477"/>
    </location>
</feature>
<dbReference type="PANTHER" id="PTHR12673">
    <property type="entry name" value="FACIOGENITAL DYSPLASIA PROTEIN"/>
    <property type="match status" value="1"/>
</dbReference>
<evidence type="ECO:0000256" key="7">
    <source>
        <dbReference type="ARBA" id="ARBA00023212"/>
    </source>
</evidence>
<dbReference type="GeneTree" id="ENSGT00940000156334"/>
<dbReference type="GO" id="GO:0005737">
    <property type="term" value="C:cytoplasm"/>
    <property type="evidence" value="ECO:0000318"/>
    <property type="project" value="GO_Central"/>
</dbReference>
<feature type="region of interest" description="Disordered" evidence="9">
    <location>
        <begin position="136"/>
        <end position="160"/>
    </location>
</feature>
<dbReference type="GO" id="GO:0005085">
    <property type="term" value="F:guanyl-nucleotide exchange factor activity"/>
    <property type="evidence" value="ECO:0000318"/>
    <property type="project" value="GO_Central"/>
</dbReference>
<dbReference type="Pfam" id="PF00621">
    <property type="entry name" value="RhoGEF"/>
    <property type="match status" value="1"/>
</dbReference>
<feature type="region of interest" description="Disordered" evidence="9">
    <location>
        <begin position="297"/>
        <end position="342"/>
    </location>
</feature>
<dbReference type="InterPro" id="IPR000219">
    <property type="entry name" value="DH_dom"/>
</dbReference>
<reference evidence="13" key="2">
    <citation type="submission" date="2024-01" db="EMBL/GenBank/DDBJ databases">
        <title>GRCr8: a new rat reference genome assembly contstructed from accurate long reads and long range scaffolding.</title>
        <authorList>
            <person name="Doris P.A."/>
            <person name="Kalbfleisch T."/>
            <person name="Li K."/>
            <person name="Howe K."/>
            <person name="Wood J."/>
        </authorList>
    </citation>
    <scope>NUCLEOTIDE SEQUENCE [LARGE SCALE GENOMIC DNA]</scope>
    <source>
        <strain evidence="13">Brown Norway</strain>
    </source>
</reference>
<dbReference type="CDD" id="cd00160">
    <property type="entry name" value="RhoGEF"/>
    <property type="match status" value="1"/>
</dbReference>
<feature type="region of interest" description="Disordered" evidence="9">
    <location>
        <begin position="465"/>
        <end position="549"/>
    </location>
</feature>
<dbReference type="Gene3D" id="3.30.40.10">
    <property type="entry name" value="Zinc/RING finger domain, C3HC4 (zinc finger)"/>
    <property type="match status" value="1"/>
</dbReference>
<feature type="compositionally biased region" description="Basic and acidic residues" evidence="9">
    <location>
        <begin position="136"/>
        <end position="150"/>
    </location>
</feature>
<evidence type="ECO:0000256" key="6">
    <source>
        <dbReference type="ARBA" id="ARBA00022833"/>
    </source>
</evidence>
<feature type="compositionally biased region" description="Polar residues" evidence="9">
    <location>
        <begin position="531"/>
        <end position="545"/>
    </location>
</feature>
<evidence type="ECO:0000256" key="5">
    <source>
        <dbReference type="ARBA" id="ARBA00022771"/>
    </source>
</evidence>
<dbReference type="GlyGen" id="A0A0G2K7L6">
    <property type="glycosylation" value="1 site"/>
</dbReference>
<feature type="compositionally biased region" description="Basic and acidic residues" evidence="9">
    <location>
        <begin position="497"/>
        <end position="518"/>
    </location>
</feature>
<feature type="compositionally biased region" description="Basic and acidic residues" evidence="9">
    <location>
        <begin position="827"/>
        <end position="844"/>
    </location>
</feature>
<evidence type="ECO:0000313" key="13">
    <source>
        <dbReference type="Ensembl" id="ENSRNOP00000074257.3"/>
    </source>
</evidence>
<dbReference type="SUPFAM" id="SSF57903">
    <property type="entry name" value="FYVE/PHD zinc finger"/>
    <property type="match status" value="1"/>
</dbReference>
<dbReference type="CDD" id="cd15743">
    <property type="entry name" value="FYVE_FGD6"/>
    <property type="match status" value="1"/>
</dbReference>
<feature type="region of interest" description="Disordered" evidence="9">
    <location>
        <begin position="223"/>
        <end position="256"/>
    </location>
</feature>
<feature type="compositionally biased region" description="Basic and acidic residues" evidence="9">
    <location>
        <begin position="796"/>
        <end position="807"/>
    </location>
</feature>
<feature type="compositionally biased region" description="Polar residues" evidence="9">
    <location>
        <begin position="712"/>
        <end position="721"/>
    </location>
</feature>
<dbReference type="InterPro" id="IPR051092">
    <property type="entry name" value="FYVE_RhoGEF_PH"/>
</dbReference>
<keyword evidence="5 8" id="KW-0863">Zinc-finger</keyword>
<evidence type="ECO:0000259" key="10">
    <source>
        <dbReference type="PROSITE" id="PS50003"/>
    </source>
</evidence>
<dbReference type="InterPro" id="IPR011993">
    <property type="entry name" value="PH-like_dom_sf"/>
</dbReference>
<reference evidence="13" key="4">
    <citation type="submission" date="2025-09" db="UniProtKB">
        <authorList>
            <consortium name="Ensembl"/>
        </authorList>
    </citation>
    <scope>IDENTIFICATION</scope>
    <source>
        <strain evidence="13">Brown Norway</strain>
    </source>
</reference>
<feature type="region of interest" description="Disordered" evidence="9">
    <location>
        <begin position="638"/>
        <end position="671"/>
    </location>
</feature>
<dbReference type="FunCoup" id="A0A0G2K7L6">
    <property type="interactions" value="808"/>
</dbReference>
<evidence type="ECO:0000259" key="11">
    <source>
        <dbReference type="PROSITE" id="PS50010"/>
    </source>
</evidence>
<dbReference type="InterPro" id="IPR001849">
    <property type="entry name" value="PH_domain"/>
</dbReference>
<dbReference type="Pfam" id="PF01363">
    <property type="entry name" value="FYVE"/>
    <property type="match status" value="1"/>
</dbReference>
<dbReference type="Proteomes" id="UP000002494">
    <property type="component" value="Chromosome 7"/>
</dbReference>
<feature type="region of interest" description="Disordered" evidence="9">
    <location>
        <begin position="1"/>
        <end position="88"/>
    </location>
</feature>
<feature type="compositionally biased region" description="Polar residues" evidence="9">
    <location>
        <begin position="386"/>
        <end position="397"/>
    </location>
</feature>
<keyword evidence="6" id="KW-0862">Zinc</keyword>
<feature type="compositionally biased region" description="Polar residues" evidence="9">
    <location>
        <begin position="685"/>
        <end position="699"/>
    </location>
</feature>
<keyword evidence="4" id="KW-0479">Metal-binding</keyword>
<evidence type="ECO:0000256" key="3">
    <source>
        <dbReference type="ARBA" id="ARBA00022658"/>
    </source>
</evidence>
<evidence type="ECO:0000256" key="2">
    <source>
        <dbReference type="ARBA" id="ARBA00022490"/>
    </source>
</evidence>
<evidence type="ECO:0000313" key="14">
    <source>
        <dbReference type="Proteomes" id="UP000002494"/>
    </source>
</evidence>
<dbReference type="InterPro" id="IPR017455">
    <property type="entry name" value="Znf_FYVE-rel"/>
</dbReference>
<feature type="compositionally biased region" description="Polar residues" evidence="9">
    <location>
        <begin position="247"/>
        <end position="256"/>
    </location>
</feature>
<dbReference type="SUPFAM" id="SSF50729">
    <property type="entry name" value="PH domain-like"/>
    <property type="match status" value="2"/>
</dbReference>
<name>A0A0G2K7L6_RAT</name>
<keyword evidence="3" id="KW-0344">Guanine-nucleotide releasing factor</keyword>
<keyword evidence="7" id="KW-0206">Cytoskeleton</keyword>
<dbReference type="Gene3D" id="1.20.900.10">
    <property type="entry name" value="Dbl homology (DH) domain"/>
    <property type="match status" value="1"/>
</dbReference>
<dbReference type="PROSITE" id="PS50178">
    <property type="entry name" value="ZF_FYVE"/>
    <property type="match status" value="1"/>
</dbReference>
<feature type="domain" description="PH" evidence="10">
    <location>
        <begin position="1308"/>
        <end position="1412"/>
    </location>
</feature>
<dbReference type="CDD" id="cd13237">
    <property type="entry name" value="PH2_FGD5_FGD6"/>
    <property type="match status" value="1"/>
</dbReference>
<evidence type="ECO:0000259" key="12">
    <source>
        <dbReference type="PROSITE" id="PS50178"/>
    </source>
</evidence>
<dbReference type="InterPro" id="IPR000306">
    <property type="entry name" value="Znf_FYVE"/>
</dbReference>
<dbReference type="STRING" id="10116.ENSRNOP00000074257"/>
<evidence type="ECO:0000256" key="1">
    <source>
        <dbReference type="ARBA" id="ARBA00004245"/>
    </source>
</evidence>
<dbReference type="InterPro" id="IPR035899">
    <property type="entry name" value="DBL_dom_sf"/>
</dbReference>
<dbReference type="PANTHER" id="PTHR12673:SF12">
    <property type="entry name" value="FYVE, RHOGEF AND PH DOMAIN-CONTAINING PROTEIN 6"/>
    <property type="match status" value="1"/>
</dbReference>